<dbReference type="Proteomes" id="UP000027135">
    <property type="component" value="Unassembled WGS sequence"/>
</dbReference>
<reference evidence="1 2" key="1">
    <citation type="journal article" date="2014" name="Nat. Commun.">
        <title>Molecular traces of alternative social organization in a termite genome.</title>
        <authorList>
            <person name="Terrapon N."/>
            <person name="Li C."/>
            <person name="Robertson H.M."/>
            <person name="Ji L."/>
            <person name="Meng X."/>
            <person name="Booth W."/>
            <person name="Chen Z."/>
            <person name="Childers C.P."/>
            <person name="Glastad K.M."/>
            <person name="Gokhale K."/>
            <person name="Gowin J."/>
            <person name="Gronenberg W."/>
            <person name="Hermansen R.A."/>
            <person name="Hu H."/>
            <person name="Hunt B.G."/>
            <person name="Huylmans A.K."/>
            <person name="Khalil S.M."/>
            <person name="Mitchell R.D."/>
            <person name="Munoz-Torres M.C."/>
            <person name="Mustard J.A."/>
            <person name="Pan H."/>
            <person name="Reese J.T."/>
            <person name="Scharf M.E."/>
            <person name="Sun F."/>
            <person name="Vogel H."/>
            <person name="Xiao J."/>
            <person name="Yang W."/>
            <person name="Yang Z."/>
            <person name="Yang Z."/>
            <person name="Zhou J."/>
            <person name="Zhu J."/>
            <person name="Brent C.S."/>
            <person name="Elsik C.G."/>
            <person name="Goodisman M.A."/>
            <person name="Liberles D.A."/>
            <person name="Roe R.M."/>
            <person name="Vargo E.L."/>
            <person name="Vilcinskas A."/>
            <person name="Wang J."/>
            <person name="Bornberg-Bauer E."/>
            <person name="Korb J."/>
            <person name="Zhang G."/>
            <person name="Liebig J."/>
        </authorList>
    </citation>
    <scope>NUCLEOTIDE SEQUENCE [LARGE SCALE GENOMIC DNA]</scope>
    <source>
        <tissue evidence="1">Whole organism</tissue>
    </source>
</reference>
<organism evidence="1 2">
    <name type="scientific">Zootermopsis nevadensis</name>
    <name type="common">Dampwood termite</name>
    <dbReference type="NCBI Taxonomy" id="136037"/>
    <lineage>
        <taxon>Eukaryota</taxon>
        <taxon>Metazoa</taxon>
        <taxon>Ecdysozoa</taxon>
        <taxon>Arthropoda</taxon>
        <taxon>Hexapoda</taxon>
        <taxon>Insecta</taxon>
        <taxon>Pterygota</taxon>
        <taxon>Neoptera</taxon>
        <taxon>Polyneoptera</taxon>
        <taxon>Dictyoptera</taxon>
        <taxon>Blattodea</taxon>
        <taxon>Blattoidea</taxon>
        <taxon>Termitoidae</taxon>
        <taxon>Termopsidae</taxon>
        <taxon>Zootermopsis</taxon>
    </lineage>
</organism>
<evidence type="ECO:0000313" key="1">
    <source>
        <dbReference type="EMBL" id="KDR11712.1"/>
    </source>
</evidence>
<sequence>MLGRVHLCTSGIFDFRTTCNLQVVKLCGLKLRVSTFRRNIPSPSSGLK</sequence>
<protein>
    <submittedName>
        <fullName evidence="1">Uncharacterized protein</fullName>
    </submittedName>
</protein>
<dbReference type="AlphaFoldDB" id="A0A067R218"/>
<evidence type="ECO:0000313" key="2">
    <source>
        <dbReference type="Proteomes" id="UP000027135"/>
    </source>
</evidence>
<keyword evidence="2" id="KW-1185">Reference proteome</keyword>
<proteinExistence type="predicted"/>
<gene>
    <name evidence="1" type="ORF">L798_14272</name>
</gene>
<dbReference type="InParanoid" id="A0A067R218"/>
<dbReference type="EMBL" id="KK853078">
    <property type="protein sequence ID" value="KDR11712.1"/>
    <property type="molecule type" value="Genomic_DNA"/>
</dbReference>
<accession>A0A067R218</accession>
<name>A0A067R218_ZOONE</name>